<protein>
    <submittedName>
        <fullName evidence="2">Uncharacterized protein</fullName>
    </submittedName>
</protein>
<feature type="chain" id="PRO_5002433783" evidence="1">
    <location>
        <begin position="19"/>
        <end position="40"/>
    </location>
</feature>
<evidence type="ECO:0000313" key="2">
    <source>
        <dbReference type="EMBL" id="JAH78889.1"/>
    </source>
</evidence>
<name>A0A0E9VLA2_ANGAN</name>
<keyword evidence="1" id="KW-0732">Signal</keyword>
<organism evidence="2">
    <name type="scientific">Anguilla anguilla</name>
    <name type="common">European freshwater eel</name>
    <name type="synonym">Muraena anguilla</name>
    <dbReference type="NCBI Taxonomy" id="7936"/>
    <lineage>
        <taxon>Eukaryota</taxon>
        <taxon>Metazoa</taxon>
        <taxon>Chordata</taxon>
        <taxon>Craniata</taxon>
        <taxon>Vertebrata</taxon>
        <taxon>Euteleostomi</taxon>
        <taxon>Actinopterygii</taxon>
        <taxon>Neopterygii</taxon>
        <taxon>Teleostei</taxon>
        <taxon>Anguilliformes</taxon>
        <taxon>Anguillidae</taxon>
        <taxon>Anguilla</taxon>
    </lineage>
</organism>
<dbReference type="EMBL" id="GBXM01029688">
    <property type="protein sequence ID" value="JAH78889.1"/>
    <property type="molecule type" value="Transcribed_RNA"/>
</dbReference>
<reference evidence="2" key="2">
    <citation type="journal article" date="2015" name="Fish Shellfish Immunol.">
        <title>Early steps in the European eel (Anguilla anguilla)-Vibrio vulnificus interaction in the gills: Role of the RtxA13 toxin.</title>
        <authorList>
            <person name="Callol A."/>
            <person name="Pajuelo D."/>
            <person name="Ebbesson L."/>
            <person name="Teles M."/>
            <person name="MacKenzie S."/>
            <person name="Amaro C."/>
        </authorList>
    </citation>
    <scope>NUCLEOTIDE SEQUENCE</scope>
</reference>
<feature type="signal peptide" evidence="1">
    <location>
        <begin position="1"/>
        <end position="18"/>
    </location>
</feature>
<dbReference type="AlphaFoldDB" id="A0A0E9VLA2"/>
<sequence length="40" mass="4520">MCLSICPILASWEQLAVFFLVVWEYPHLGKPGKPCENTQA</sequence>
<proteinExistence type="predicted"/>
<reference evidence="2" key="1">
    <citation type="submission" date="2014-11" db="EMBL/GenBank/DDBJ databases">
        <authorList>
            <person name="Amaro Gonzalez C."/>
        </authorList>
    </citation>
    <scope>NUCLEOTIDE SEQUENCE</scope>
</reference>
<accession>A0A0E9VLA2</accession>
<evidence type="ECO:0000256" key="1">
    <source>
        <dbReference type="SAM" id="SignalP"/>
    </source>
</evidence>